<accession>A0A9R1TFY0</accession>
<organism evidence="1 2">
    <name type="scientific">Fopius arisanus</name>
    <dbReference type="NCBI Taxonomy" id="64838"/>
    <lineage>
        <taxon>Eukaryota</taxon>
        <taxon>Metazoa</taxon>
        <taxon>Ecdysozoa</taxon>
        <taxon>Arthropoda</taxon>
        <taxon>Hexapoda</taxon>
        <taxon>Insecta</taxon>
        <taxon>Pterygota</taxon>
        <taxon>Neoptera</taxon>
        <taxon>Endopterygota</taxon>
        <taxon>Hymenoptera</taxon>
        <taxon>Apocrita</taxon>
        <taxon>Ichneumonoidea</taxon>
        <taxon>Braconidae</taxon>
        <taxon>Opiinae</taxon>
        <taxon>Fopius</taxon>
    </lineage>
</organism>
<dbReference type="Proteomes" id="UP000694866">
    <property type="component" value="Unplaced"/>
</dbReference>
<keyword evidence="1" id="KW-1185">Reference proteome</keyword>
<proteinExistence type="predicted"/>
<protein>
    <submittedName>
        <fullName evidence="2">Uncharacterized protein</fullName>
    </submittedName>
</protein>
<reference evidence="2" key="1">
    <citation type="submission" date="2025-08" db="UniProtKB">
        <authorList>
            <consortium name="RefSeq"/>
        </authorList>
    </citation>
    <scope>IDENTIFICATION</scope>
    <source>
        <strain evidence="2">USDA-PBARC FA_bdor</strain>
        <tissue evidence="2">Whole organism</tissue>
    </source>
</reference>
<dbReference type="RefSeq" id="XP_011308430.1">
    <property type="nucleotide sequence ID" value="XM_011310128.1"/>
</dbReference>
<dbReference type="KEGG" id="fas:105269681"/>
<evidence type="ECO:0000313" key="1">
    <source>
        <dbReference type="Proteomes" id="UP000694866"/>
    </source>
</evidence>
<dbReference type="OrthoDB" id="8196513at2759"/>
<sequence length="276" mass="32608">MDPRIPSQKEIRDCLGSTLADAFFELSNPVVRTFVGVTPPLQGPDEHLWHSPSDQLINKNCLKTPVTSSITQATTHRGVLELGEKALRQYDVELERRIRESLFAEMKNFHLLLEAEQRHITKTRIKKIEDECTSRINNLTKDYDKKLEEALDDVITRYNKILQKAVVQTRMNVTLEMMKKMREEVEFIVTDLNADYDRRCSIQRENMIADFNVIIRKERAKMRDTFDEWQRKKLEDLEIAQTKMANEFEEKAVKLIRCERFICDNEKRKIQENFQV</sequence>
<dbReference type="AlphaFoldDB" id="A0A9R1TFY0"/>
<name>A0A9R1TFY0_9HYME</name>
<gene>
    <name evidence="2" type="primary">LOC105269681</name>
</gene>
<evidence type="ECO:0000313" key="2">
    <source>
        <dbReference type="RefSeq" id="XP_011308430.1"/>
    </source>
</evidence>
<dbReference type="GeneID" id="105269681"/>